<name>A0A9N9I8W7_9GLOM</name>
<proteinExistence type="predicted"/>
<protein>
    <submittedName>
        <fullName evidence="1">2386_t:CDS:1</fullName>
    </submittedName>
</protein>
<organism evidence="1 2">
    <name type="scientific">Ambispora leptoticha</name>
    <dbReference type="NCBI Taxonomy" id="144679"/>
    <lineage>
        <taxon>Eukaryota</taxon>
        <taxon>Fungi</taxon>
        <taxon>Fungi incertae sedis</taxon>
        <taxon>Mucoromycota</taxon>
        <taxon>Glomeromycotina</taxon>
        <taxon>Glomeromycetes</taxon>
        <taxon>Archaeosporales</taxon>
        <taxon>Ambisporaceae</taxon>
        <taxon>Ambispora</taxon>
    </lineage>
</organism>
<reference evidence="1" key="1">
    <citation type="submission" date="2021-06" db="EMBL/GenBank/DDBJ databases">
        <authorList>
            <person name="Kallberg Y."/>
            <person name="Tangrot J."/>
            <person name="Rosling A."/>
        </authorList>
    </citation>
    <scope>NUCLEOTIDE SEQUENCE</scope>
    <source>
        <strain evidence="1">FL130A</strain>
    </source>
</reference>
<evidence type="ECO:0000313" key="2">
    <source>
        <dbReference type="Proteomes" id="UP000789508"/>
    </source>
</evidence>
<dbReference type="OrthoDB" id="2474873at2759"/>
<feature type="non-terminal residue" evidence="1">
    <location>
        <position position="289"/>
    </location>
</feature>
<comment type="caution">
    <text evidence="1">The sequence shown here is derived from an EMBL/GenBank/DDBJ whole genome shotgun (WGS) entry which is preliminary data.</text>
</comment>
<keyword evidence="2" id="KW-1185">Reference proteome</keyword>
<dbReference type="EMBL" id="CAJVPS010027589">
    <property type="protein sequence ID" value="CAG8724374.1"/>
    <property type="molecule type" value="Genomic_DNA"/>
</dbReference>
<gene>
    <name evidence="1" type="ORF">ALEPTO_LOCUS12379</name>
</gene>
<sequence length="289" mass="31697">SITAYIISSTSADYSKLFDRYGIVGGNGQCTQCLSTLSSFTVNFMQNDTRSPLTGQHYVRLYAQISQDEASSNSKFTGDQFGFKSTADSNYAFLNDKIKKVCSSSNPCDSSTSIKSCKQILSECAMELSSNNYINNFLVQYFLDSYFASPLYTNLCMQSSVGEFNYINKNLSKNDATLYIQAYEFPLQPKIDIAYSNPSHIDRAVKVPASILCNDDYKKVSNIYSDAPLLSVVDNLKSNLTLTSCSNVDVASSSKEVANGGSSAVGIRVERIVGVVVLGILTSYVLQFF</sequence>
<accession>A0A9N9I8W7</accession>
<dbReference type="Proteomes" id="UP000789508">
    <property type="component" value="Unassembled WGS sequence"/>
</dbReference>
<dbReference type="AlphaFoldDB" id="A0A9N9I8W7"/>
<evidence type="ECO:0000313" key="1">
    <source>
        <dbReference type="EMBL" id="CAG8724374.1"/>
    </source>
</evidence>